<dbReference type="GO" id="GO:0016829">
    <property type="term" value="F:lyase activity"/>
    <property type="evidence" value="ECO:0007669"/>
    <property type="project" value="UniProtKB-KW"/>
</dbReference>
<comment type="similarity">
    <text evidence="1 3">Belongs to the CpcS/CpeS biliprotein lyase family.</text>
</comment>
<evidence type="ECO:0000256" key="1">
    <source>
        <dbReference type="ARBA" id="ARBA00010681"/>
    </source>
</evidence>
<gene>
    <name evidence="3" type="primary">cpcS</name>
    <name evidence="4" type="ORF">BC008_26680</name>
</gene>
<evidence type="ECO:0000313" key="4">
    <source>
        <dbReference type="EMBL" id="KST66775.1"/>
    </source>
</evidence>
<comment type="caution">
    <text evidence="4">The sequence shown here is derived from an EMBL/GenBank/DDBJ whole genome shotgun (WGS) entry which is preliminary data.</text>
</comment>
<organism evidence="4 5">
    <name type="scientific">Mastigocoleus testarum BC008</name>
    <dbReference type="NCBI Taxonomy" id="371196"/>
    <lineage>
        <taxon>Bacteria</taxon>
        <taxon>Bacillati</taxon>
        <taxon>Cyanobacteriota</taxon>
        <taxon>Cyanophyceae</taxon>
        <taxon>Nostocales</taxon>
        <taxon>Hapalosiphonaceae</taxon>
        <taxon>Mastigocoleus</taxon>
    </lineage>
</organism>
<reference evidence="4 5" key="1">
    <citation type="journal article" date="2015" name="Genome Announc.">
        <title>Draft Genome of the Euendolithic (true boring) Cyanobacterium Mastigocoleus testarum strain BC008.</title>
        <authorList>
            <person name="Guida B.S."/>
            <person name="Garcia-Pichel F."/>
        </authorList>
    </citation>
    <scope>NUCLEOTIDE SEQUENCE [LARGE SCALE GENOMIC DNA]</scope>
    <source>
        <strain evidence="4 5">BC008</strain>
    </source>
</reference>
<evidence type="ECO:0000313" key="5">
    <source>
        <dbReference type="Proteomes" id="UP000053372"/>
    </source>
</evidence>
<dbReference type="EMBL" id="LMTZ01000094">
    <property type="protein sequence ID" value="KST66775.1"/>
    <property type="molecule type" value="Genomic_DNA"/>
</dbReference>
<dbReference type="Proteomes" id="UP000053372">
    <property type="component" value="Unassembled WGS sequence"/>
</dbReference>
<dbReference type="RefSeq" id="WP_027842886.1">
    <property type="nucleotide sequence ID" value="NZ_LMTZ01000094.1"/>
</dbReference>
<name>A0A0V7ZQZ1_9CYAN</name>
<evidence type="ECO:0000256" key="3">
    <source>
        <dbReference type="HAMAP-Rule" id="MF_01459"/>
    </source>
</evidence>
<dbReference type="HAMAP" id="MF_01459">
    <property type="entry name" value="Chrphore_lyase_CpxS"/>
    <property type="match status" value="1"/>
</dbReference>
<sequence>MNIEEFFDLSVGKWFAHRSSHNLNAQESQDGKSDVFIEKLATSDPEVIRLCEQHQVLSSPNTFGVKINWNDTTKLNQKDTGSTILAFVPDEKNNSEGKLLSHSKTGDRPVVGRYLMGSDEALSLTIHNGAISTEERIWFVHKNVRMRVSRVQNSLGLNIATFTSEIRMGGTPPDAEISQKAKLAFS</sequence>
<dbReference type="AlphaFoldDB" id="A0A0V7ZQZ1"/>
<dbReference type="InterPro" id="IPR018536">
    <property type="entry name" value="CpcS/CpeS"/>
</dbReference>
<dbReference type="CDD" id="cd16339">
    <property type="entry name" value="CpcS"/>
    <property type="match status" value="1"/>
</dbReference>
<comment type="function">
    <text evidence="3">Covalently attaches a chromophore to Cys residue(s) of phycobiliproteins.</text>
</comment>
<proteinExistence type="inferred from homology"/>
<protein>
    <recommendedName>
        <fullName evidence="3">Chromophore lyase CpcS/CpeS</fullName>
        <ecNumber evidence="3">4.-.-.-</ecNumber>
    </recommendedName>
</protein>
<accession>A0A0V7ZQZ1</accession>
<dbReference type="EC" id="4.-.-.-" evidence="3"/>
<evidence type="ECO:0000256" key="2">
    <source>
        <dbReference type="ARBA" id="ARBA00023239"/>
    </source>
</evidence>
<dbReference type="OrthoDB" id="554080at2"/>
<dbReference type="Gene3D" id="2.40.128.20">
    <property type="match status" value="1"/>
</dbReference>
<dbReference type="Pfam" id="PF09367">
    <property type="entry name" value="CpeS"/>
    <property type="match status" value="1"/>
</dbReference>
<keyword evidence="2 3" id="KW-0456">Lyase</keyword>
<dbReference type="GO" id="GO:0017006">
    <property type="term" value="P:protein-tetrapyrrole linkage"/>
    <property type="evidence" value="ECO:0007669"/>
    <property type="project" value="UniProtKB-UniRule"/>
</dbReference>
<dbReference type="InterPro" id="IPR012674">
    <property type="entry name" value="Calycin"/>
</dbReference>
<keyword evidence="5" id="KW-1185">Reference proteome</keyword>